<dbReference type="AlphaFoldDB" id="A0A7C1G962"/>
<accession>A0A7C1G962</accession>
<evidence type="ECO:0000256" key="1">
    <source>
        <dbReference type="SAM" id="MobiDB-lite"/>
    </source>
</evidence>
<dbReference type="SUPFAM" id="SSF50249">
    <property type="entry name" value="Nucleic acid-binding proteins"/>
    <property type="match status" value="1"/>
</dbReference>
<dbReference type="PANTHER" id="PTHR31472">
    <property type="entry name" value="OS05G0244600 PROTEIN"/>
    <property type="match status" value="1"/>
</dbReference>
<dbReference type="GO" id="GO:0003677">
    <property type="term" value="F:DNA binding"/>
    <property type="evidence" value="ECO:0007669"/>
    <property type="project" value="UniProtKB-KW"/>
</dbReference>
<reference evidence="3" key="1">
    <citation type="journal article" date="2020" name="mSystems">
        <title>Genome- and Community-Level Interaction Insights into Carbon Utilization and Element Cycling Functions of Hydrothermarchaeota in Hydrothermal Sediment.</title>
        <authorList>
            <person name="Zhou Z."/>
            <person name="Liu Y."/>
            <person name="Xu W."/>
            <person name="Pan J."/>
            <person name="Luo Z.H."/>
            <person name="Li M."/>
        </authorList>
    </citation>
    <scope>NUCLEOTIDE SEQUENCE [LARGE SCALE GENOMIC DNA]</scope>
    <source>
        <strain evidence="3">SpSt-116</strain>
    </source>
</reference>
<gene>
    <name evidence="3" type="ORF">ENN26_01720</name>
</gene>
<dbReference type="InterPro" id="IPR048970">
    <property type="entry name" value="OB_Ssb-like"/>
</dbReference>
<protein>
    <submittedName>
        <fullName evidence="3">Single-stranded DNA-binding protein</fullName>
    </submittedName>
</protein>
<keyword evidence="3" id="KW-0238">DNA-binding</keyword>
<evidence type="ECO:0000259" key="2">
    <source>
        <dbReference type="Pfam" id="PF21473"/>
    </source>
</evidence>
<feature type="region of interest" description="Disordered" evidence="1">
    <location>
        <begin position="123"/>
        <end position="147"/>
    </location>
</feature>
<dbReference type="PANTHER" id="PTHR31472:SF5">
    <property type="entry name" value="OS05G0244600 PROTEIN"/>
    <property type="match status" value="1"/>
</dbReference>
<comment type="caution">
    <text evidence="3">The sequence shown here is derived from an EMBL/GenBank/DDBJ whole genome shotgun (WGS) entry which is preliminary data.</text>
</comment>
<dbReference type="NCBIfam" id="NF005049">
    <property type="entry name" value="PRK06461.1-3"/>
    <property type="match status" value="1"/>
</dbReference>
<organism evidence="3">
    <name type="scientific">Thermofilum adornatum</name>
    <dbReference type="NCBI Taxonomy" id="1365176"/>
    <lineage>
        <taxon>Archaea</taxon>
        <taxon>Thermoproteota</taxon>
        <taxon>Thermoprotei</taxon>
        <taxon>Thermofilales</taxon>
        <taxon>Thermofilaceae</taxon>
        <taxon>Thermofilum</taxon>
    </lineage>
</organism>
<proteinExistence type="predicted"/>
<sequence length="147" mass="16680">MYNSNIETKEVKIADITPNTRKFSVTFKVLNVGEEKEITSRRDGTSHRVADVLVGDETGVAVLTAWDDQIDQFKSVVGDTVSLVNGYVSLYQGKLRLGLGRFGSIKAAENKIEEVNQENNISEKEFEEDFSSRRRGRGSYQRSRRYH</sequence>
<evidence type="ECO:0000313" key="3">
    <source>
        <dbReference type="EMBL" id="HDP14484.1"/>
    </source>
</evidence>
<dbReference type="CDD" id="cd04491">
    <property type="entry name" value="SoSSB_OBF"/>
    <property type="match status" value="1"/>
</dbReference>
<dbReference type="Pfam" id="PF21473">
    <property type="entry name" value="OB_Ssb-like"/>
    <property type="match status" value="1"/>
</dbReference>
<dbReference type="InterPro" id="IPR012340">
    <property type="entry name" value="NA-bd_OB-fold"/>
</dbReference>
<dbReference type="Gene3D" id="2.40.50.140">
    <property type="entry name" value="Nucleic acid-binding proteins"/>
    <property type="match status" value="1"/>
</dbReference>
<feature type="compositionally biased region" description="Basic residues" evidence="1">
    <location>
        <begin position="133"/>
        <end position="147"/>
    </location>
</feature>
<dbReference type="EMBL" id="DSAY01000032">
    <property type="protein sequence ID" value="HDP14484.1"/>
    <property type="molecule type" value="Genomic_DNA"/>
</dbReference>
<name>A0A7C1G962_9CREN</name>
<feature type="domain" description="Single-stranded DNA binding protein Ssb-like OB fold" evidence="2">
    <location>
        <begin position="17"/>
        <end position="106"/>
    </location>
</feature>